<dbReference type="PANTHER" id="PTHR33481:SF1">
    <property type="entry name" value="ENDONUCLEASE_EXONUCLEASE_PHOSPHATASE DOMAIN-CONTAINING PROTEIN-RELATED"/>
    <property type="match status" value="1"/>
</dbReference>
<gene>
    <name evidence="1" type="ORF">K402DRAFT_339679</name>
</gene>
<keyword evidence="2" id="KW-1185">Reference proteome</keyword>
<proteinExistence type="predicted"/>
<sequence length="281" mass="31869">MQSFTGQYLLDQKAIWEKEVSFHKVQLNQSWFKVVIHGVPIDVDLSNIPSEISLYNDGLQVIGNPYWLTSAEKRQVQKAESIVVAFATEKEASFCIRNKVYIAGISARVEKMYSTSVNAQCRQCQGFGHLESRCRNAPKCQLCGENHPTLRMDVIAVQEPWILGSSQNPRDFTGSNRRSISHRSFTQILPEGDIRPRVMLYAARDMQAQINTSPSFPTDPDCLLLSIRTRGFGFQLLNIYEEASLRDGLARTIPRVVLPFQVQSKTIVLGDFNTHHPLWDP</sequence>
<name>A0A6G1GPB8_9PEZI</name>
<dbReference type="PANTHER" id="PTHR33481">
    <property type="entry name" value="REVERSE TRANSCRIPTASE"/>
    <property type="match status" value="1"/>
</dbReference>
<protein>
    <recommendedName>
        <fullName evidence="3">Endonuclease/exonuclease/phosphatase domain-containing protein</fullName>
    </recommendedName>
</protein>
<reference evidence="1" key="1">
    <citation type="journal article" date="2020" name="Stud. Mycol.">
        <title>101 Dothideomycetes genomes: a test case for predicting lifestyles and emergence of pathogens.</title>
        <authorList>
            <person name="Haridas S."/>
            <person name="Albert R."/>
            <person name="Binder M."/>
            <person name="Bloem J."/>
            <person name="Labutti K."/>
            <person name="Salamov A."/>
            <person name="Andreopoulos B."/>
            <person name="Baker S."/>
            <person name="Barry K."/>
            <person name="Bills G."/>
            <person name="Bluhm B."/>
            <person name="Cannon C."/>
            <person name="Castanera R."/>
            <person name="Culley D."/>
            <person name="Daum C."/>
            <person name="Ezra D."/>
            <person name="Gonzalez J."/>
            <person name="Henrissat B."/>
            <person name="Kuo A."/>
            <person name="Liang C."/>
            <person name="Lipzen A."/>
            <person name="Lutzoni F."/>
            <person name="Magnuson J."/>
            <person name="Mondo S."/>
            <person name="Nolan M."/>
            <person name="Ohm R."/>
            <person name="Pangilinan J."/>
            <person name="Park H.-J."/>
            <person name="Ramirez L."/>
            <person name="Alfaro M."/>
            <person name="Sun H."/>
            <person name="Tritt A."/>
            <person name="Yoshinaga Y."/>
            <person name="Zwiers L.-H."/>
            <person name="Turgeon B."/>
            <person name="Goodwin S."/>
            <person name="Spatafora J."/>
            <person name="Crous P."/>
            <person name="Grigoriev I."/>
        </authorList>
    </citation>
    <scope>NUCLEOTIDE SEQUENCE</scope>
    <source>
        <strain evidence="1">CBS 113979</strain>
    </source>
</reference>
<dbReference type="SUPFAM" id="SSF56219">
    <property type="entry name" value="DNase I-like"/>
    <property type="match status" value="1"/>
</dbReference>
<dbReference type="OrthoDB" id="4368687at2759"/>
<dbReference type="Proteomes" id="UP000800041">
    <property type="component" value="Unassembled WGS sequence"/>
</dbReference>
<dbReference type="InterPro" id="IPR036691">
    <property type="entry name" value="Endo/exonu/phosph_ase_sf"/>
</dbReference>
<organism evidence="1 2">
    <name type="scientific">Aulographum hederae CBS 113979</name>
    <dbReference type="NCBI Taxonomy" id="1176131"/>
    <lineage>
        <taxon>Eukaryota</taxon>
        <taxon>Fungi</taxon>
        <taxon>Dikarya</taxon>
        <taxon>Ascomycota</taxon>
        <taxon>Pezizomycotina</taxon>
        <taxon>Dothideomycetes</taxon>
        <taxon>Pleosporomycetidae</taxon>
        <taxon>Aulographales</taxon>
        <taxon>Aulographaceae</taxon>
    </lineage>
</organism>
<accession>A0A6G1GPB8</accession>
<evidence type="ECO:0000313" key="1">
    <source>
        <dbReference type="EMBL" id="KAF1982793.1"/>
    </source>
</evidence>
<dbReference type="EMBL" id="ML977181">
    <property type="protein sequence ID" value="KAF1982793.1"/>
    <property type="molecule type" value="Genomic_DNA"/>
</dbReference>
<evidence type="ECO:0008006" key="3">
    <source>
        <dbReference type="Google" id="ProtNLM"/>
    </source>
</evidence>
<dbReference type="Gene3D" id="3.60.10.10">
    <property type="entry name" value="Endonuclease/exonuclease/phosphatase"/>
    <property type="match status" value="1"/>
</dbReference>
<feature type="non-terminal residue" evidence="1">
    <location>
        <position position="281"/>
    </location>
</feature>
<dbReference type="AlphaFoldDB" id="A0A6G1GPB8"/>
<evidence type="ECO:0000313" key="2">
    <source>
        <dbReference type="Proteomes" id="UP000800041"/>
    </source>
</evidence>